<comment type="similarity">
    <text evidence="1">Belongs to the four-carbon acid sugar kinase family.</text>
</comment>
<dbReference type="InterPro" id="IPR010737">
    <property type="entry name" value="4-carb_acid_sugar_kinase_N"/>
</dbReference>
<feature type="domain" description="Four-carbon acid sugar kinase nucleotide binding" evidence="8">
    <location>
        <begin position="302"/>
        <end position="463"/>
    </location>
</feature>
<dbReference type="GO" id="GO:0005524">
    <property type="term" value="F:ATP binding"/>
    <property type="evidence" value="ECO:0007669"/>
    <property type="project" value="UniProtKB-KW"/>
</dbReference>
<dbReference type="InterPro" id="IPR042213">
    <property type="entry name" value="NBD_C_sf"/>
</dbReference>
<keyword evidence="3" id="KW-0547">Nucleotide-binding</keyword>
<evidence type="ECO:0000256" key="1">
    <source>
        <dbReference type="ARBA" id="ARBA00005715"/>
    </source>
</evidence>
<sequence length="479" mass="52009">MASFTLSSLEGLPRAAAEPGLRESISQQLQEMNHKLIVLDDDPTGVQTVHDIFVITDWGKDWIRKAMSDDRSVFYILTNTRSCTEAAAERINREIVRNVAAVAGELGISFSLISRSDSTLRGHYPLEVDVLADELGRLGEAADGHFIIPAFLEGDRYTVGNTHYLGMDDKLVPVNETEFAKDAVFGYQHADLAKWVEEKTEGRTPAKAVLSISLEDIRDGGVERVHEKIMAAAQNAPIIINAVSYYDLDIVSLAILQALRDGKHYLFRTAASIVKSLAGIGDRPYVTGDEMIAGDGMSNGGLIVVGSHTKKTTEQLQYVCKQQPLKQLELSAAKVLQETTRDAEIQRVCHLADQYISAGCDTLVYTSRDVILVPGKEENLKVSHLISSALVDVVKSLQVKPSYMIAKGGITSSDVATEGLGIKYAKILGQAVAGVPVWLTGSEAKFPNTPYIVFPGNVGQTHSIAQVVATIKSSQRGEV</sequence>
<dbReference type="EMBL" id="JANCLT010000002">
    <property type="protein sequence ID" value="MCP8967673.1"/>
    <property type="molecule type" value="Genomic_DNA"/>
</dbReference>
<proteinExistence type="inferred from homology"/>
<evidence type="ECO:0000259" key="7">
    <source>
        <dbReference type="Pfam" id="PF07005"/>
    </source>
</evidence>
<gene>
    <name evidence="9" type="ORF">NK662_03855</name>
</gene>
<keyword evidence="2" id="KW-0808">Transferase</keyword>
<dbReference type="Pfam" id="PF07005">
    <property type="entry name" value="SBD_N"/>
    <property type="match status" value="1"/>
</dbReference>
<evidence type="ECO:0000256" key="6">
    <source>
        <dbReference type="ARBA" id="ARBA00023277"/>
    </source>
</evidence>
<dbReference type="AlphaFoldDB" id="A0AA41X7E6"/>
<dbReference type="Gene3D" id="3.40.980.20">
    <property type="entry name" value="Four-carbon acid sugar kinase, nucleotide binding domain"/>
    <property type="match status" value="1"/>
</dbReference>
<accession>A0AA41X7E6</accession>
<evidence type="ECO:0000256" key="2">
    <source>
        <dbReference type="ARBA" id="ARBA00022679"/>
    </source>
</evidence>
<evidence type="ECO:0000256" key="5">
    <source>
        <dbReference type="ARBA" id="ARBA00022840"/>
    </source>
</evidence>
<evidence type="ECO:0000256" key="3">
    <source>
        <dbReference type="ARBA" id="ARBA00022741"/>
    </source>
</evidence>
<keyword evidence="6" id="KW-0119">Carbohydrate metabolism</keyword>
<dbReference type="Proteomes" id="UP001156102">
    <property type="component" value="Unassembled WGS sequence"/>
</dbReference>
<dbReference type="SUPFAM" id="SSF142764">
    <property type="entry name" value="YgbK-like"/>
    <property type="match status" value="1"/>
</dbReference>
<dbReference type="InterPro" id="IPR037051">
    <property type="entry name" value="4-carb_acid_sugar_kinase_N_sf"/>
</dbReference>
<reference evidence="9" key="1">
    <citation type="submission" date="2022-07" db="EMBL/GenBank/DDBJ databases">
        <authorList>
            <person name="Li W.-J."/>
            <person name="Deng Q.-Q."/>
        </authorList>
    </citation>
    <scope>NUCLEOTIDE SEQUENCE</scope>
    <source>
        <strain evidence="9">SYSU M60031</strain>
    </source>
</reference>
<name>A0AA41X7E6_9BACI</name>
<evidence type="ECO:0000256" key="4">
    <source>
        <dbReference type="ARBA" id="ARBA00022777"/>
    </source>
</evidence>
<feature type="domain" description="Four-carbon acid sugar kinase N-terminal" evidence="7">
    <location>
        <begin position="36"/>
        <end position="277"/>
    </location>
</feature>
<dbReference type="Pfam" id="PF17042">
    <property type="entry name" value="NBD_C"/>
    <property type="match status" value="1"/>
</dbReference>
<evidence type="ECO:0000313" key="10">
    <source>
        <dbReference type="Proteomes" id="UP001156102"/>
    </source>
</evidence>
<dbReference type="Gene3D" id="3.40.50.10840">
    <property type="entry name" value="Putative sugar-binding, N-terminal domain"/>
    <property type="match status" value="1"/>
</dbReference>
<dbReference type="RefSeq" id="WP_254757592.1">
    <property type="nucleotide sequence ID" value="NZ_JANCLT010000002.1"/>
</dbReference>
<keyword evidence="4" id="KW-0418">Kinase</keyword>
<dbReference type="InterPro" id="IPR031475">
    <property type="entry name" value="NBD_C"/>
</dbReference>
<keyword evidence="5" id="KW-0067">ATP-binding</keyword>
<evidence type="ECO:0000313" key="9">
    <source>
        <dbReference type="EMBL" id="MCP8967673.1"/>
    </source>
</evidence>
<evidence type="ECO:0000259" key="8">
    <source>
        <dbReference type="Pfam" id="PF17042"/>
    </source>
</evidence>
<dbReference type="GO" id="GO:0016301">
    <property type="term" value="F:kinase activity"/>
    <property type="evidence" value="ECO:0007669"/>
    <property type="project" value="UniProtKB-KW"/>
</dbReference>
<comment type="caution">
    <text evidence="9">The sequence shown here is derived from an EMBL/GenBank/DDBJ whole genome shotgun (WGS) entry which is preliminary data.</text>
</comment>
<keyword evidence="10" id="KW-1185">Reference proteome</keyword>
<organism evidence="9 10">
    <name type="scientific">Ectobacillus ponti</name>
    <dbReference type="NCBI Taxonomy" id="2961894"/>
    <lineage>
        <taxon>Bacteria</taxon>
        <taxon>Bacillati</taxon>
        <taxon>Bacillota</taxon>
        <taxon>Bacilli</taxon>
        <taxon>Bacillales</taxon>
        <taxon>Bacillaceae</taxon>
        <taxon>Ectobacillus</taxon>
    </lineage>
</organism>
<protein>
    <submittedName>
        <fullName evidence="9">Hydroxyacid dehydrogenase</fullName>
    </submittedName>
</protein>